<protein>
    <recommendedName>
        <fullName evidence="2">YCII-related domain-containing protein</fullName>
    </recommendedName>
</protein>
<dbReference type="PANTHER" id="PTHR33606:SF3">
    <property type="entry name" value="PROTEIN YCII"/>
    <property type="match status" value="1"/>
</dbReference>
<dbReference type="InterPro" id="IPR011008">
    <property type="entry name" value="Dimeric_a/b-barrel"/>
</dbReference>
<reference evidence="3 4" key="1">
    <citation type="submission" date="2019-06" db="EMBL/GenBank/DDBJ databases">
        <title>Sequencing the genomes of 1000 actinobacteria strains.</title>
        <authorList>
            <person name="Klenk H.-P."/>
        </authorList>
    </citation>
    <scope>NUCLEOTIDE SEQUENCE [LARGE SCALE GENOMIC DNA]</scope>
    <source>
        <strain evidence="3 4">DSM 12335</strain>
    </source>
</reference>
<dbReference type="SUPFAM" id="SSF54909">
    <property type="entry name" value="Dimeric alpha+beta barrel"/>
    <property type="match status" value="1"/>
</dbReference>
<keyword evidence="4" id="KW-1185">Reference proteome</keyword>
<evidence type="ECO:0000313" key="3">
    <source>
        <dbReference type="EMBL" id="TQL49142.1"/>
    </source>
</evidence>
<dbReference type="InterPro" id="IPR005545">
    <property type="entry name" value="YCII"/>
</dbReference>
<name>A0A542YM31_9MICO</name>
<dbReference type="Proteomes" id="UP000319516">
    <property type="component" value="Unassembled WGS sequence"/>
</dbReference>
<evidence type="ECO:0000256" key="1">
    <source>
        <dbReference type="ARBA" id="ARBA00007689"/>
    </source>
</evidence>
<sequence>MRGTPAGDVAGRCCQNLAMTLYAVRYHYSDDSDGRDQHRPDHRAFLGGLADEGTLVGSGPLGEDGPPGALIIVRGEDQQRVLELLREDPFQQQGLVEQVEAREWSVVLGAWAADA</sequence>
<dbReference type="Gene3D" id="3.30.70.1060">
    <property type="entry name" value="Dimeric alpha+beta barrel"/>
    <property type="match status" value="1"/>
</dbReference>
<dbReference type="AlphaFoldDB" id="A0A542YM31"/>
<proteinExistence type="inferred from homology"/>
<feature type="domain" description="YCII-related" evidence="2">
    <location>
        <begin position="22"/>
        <end position="105"/>
    </location>
</feature>
<evidence type="ECO:0000259" key="2">
    <source>
        <dbReference type="Pfam" id="PF03795"/>
    </source>
</evidence>
<evidence type="ECO:0000313" key="4">
    <source>
        <dbReference type="Proteomes" id="UP000319516"/>
    </source>
</evidence>
<comment type="caution">
    <text evidence="3">The sequence shown here is derived from an EMBL/GenBank/DDBJ whole genome shotgun (WGS) entry which is preliminary data.</text>
</comment>
<gene>
    <name evidence="3" type="ORF">FB467_0207</name>
</gene>
<comment type="similarity">
    <text evidence="1">Belongs to the YciI family.</text>
</comment>
<dbReference type="Pfam" id="PF03795">
    <property type="entry name" value="YCII"/>
    <property type="match status" value="1"/>
</dbReference>
<dbReference type="EMBL" id="VFOP01000001">
    <property type="protein sequence ID" value="TQL49142.1"/>
    <property type="molecule type" value="Genomic_DNA"/>
</dbReference>
<dbReference type="PANTHER" id="PTHR33606">
    <property type="entry name" value="PROTEIN YCII"/>
    <property type="match status" value="1"/>
</dbReference>
<accession>A0A542YM31</accession>
<organism evidence="3 4">
    <name type="scientific">Ornithinicoccus hortensis</name>
    <dbReference type="NCBI Taxonomy" id="82346"/>
    <lineage>
        <taxon>Bacteria</taxon>
        <taxon>Bacillati</taxon>
        <taxon>Actinomycetota</taxon>
        <taxon>Actinomycetes</taxon>
        <taxon>Micrococcales</taxon>
        <taxon>Intrasporangiaceae</taxon>
        <taxon>Ornithinicoccus</taxon>
    </lineage>
</organism>
<dbReference type="InterPro" id="IPR051807">
    <property type="entry name" value="Sec-metab_biosynth-assoc"/>
</dbReference>